<keyword evidence="2" id="KW-0732">Signal</keyword>
<dbReference type="GO" id="GO:0016810">
    <property type="term" value="F:hydrolase activity, acting on carbon-nitrogen (but not peptide) bonds"/>
    <property type="evidence" value="ECO:0007669"/>
    <property type="project" value="InterPro"/>
</dbReference>
<gene>
    <name evidence="4" type="ordered locus">CLOAM1021</name>
</gene>
<proteinExistence type="predicted"/>
<dbReference type="HOGENOM" id="CLU_859702_0_0_0"/>
<evidence type="ECO:0000313" key="4">
    <source>
        <dbReference type="EMBL" id="CAO80893.1"/>
    </source>
</evidence>
<dbReference type="KEGG" id="caci:CLOAM1021"/>
<accession>B0VHS8</accession>
<sequence length="323" mass="37908">MTVMYCLLKGKYESNWIKCMKIATTPRVLYYHIVADKFPEIYPNGISVSNFFRQLGQLKRRGYKFRSLSEVLANPKKFNAKDIVLTFDDGFSANYPVLMYLGKEYNIKPTVFLIGKCIDNKEMAWNHKLLLMKRYCSPVKLSAQIDNYVPGATISSFFSRIEMSEKDTVTDFLWKEVMPFSESDYLQKHKPFLSLTQMKSLQKAGVEFGIHSWSHPDFSRLIYPEAYTELDLCFKQMEELSVPCKRYFAYPYGRPAQNEIETRLIKNFQLSATFGISYGLGDNSLPYTRWQRIKMDGRKLTNQQQFLLMPWLRSIKASRFNFF</sequence>
<dbReference type="eggNOG" id="COG0726">
    <property type="taxonomic scope" value="Bacteria"/>
</dbReference>
<dbReference type="InterPro" id="IPR051398">
    <property type="entry name" value="Polysacch_Deacetylase"/>
</dbReference>
<evidence type="ECO:0000313" key="5">
    <source>
        <dbReference type="Proteomes" id="UP000002019"/>
    </source>
</evidence>
<feature type="domain" description="NodB homology" evidence="3">
    <location>
        <begin position="81"/>
        <end position="323"/>
    </location>
</feature>
<protein>
    <recommendedName>
        <fullName evidence="3">NodB homology domain-containing protein</fullName>
    </recommendedName>
</protein>
<dbReference type="Proteomes" id="UP000002019">
    <property type="component" value="Chromosome"/>
</dbReference>
<reference evidence="4 5" key="1">
    <citation type="journal article" date="2008" name="J. Bacteriol.">
        <title>'Candidatus Cloacamonas acidaminovorans': genome sequence reconstruction provides a first glimpse of a new bacterial division.</title>
        <authorList>
            <person name="Pelletier E."/>
            <person name="Kreimeyer A."/>
            <person name="Bocs S."/>
            <person name="Rouy Z."/>
            <person name="Gyapay G."/>
            <person name="Chouari R."/>
            <person name="Riviere D."/>
            <person name="Ganesan A."/>
            <person name="Daegelen P."/>
            <person name="Sghir A."/>
            <person name="Cohen G.N."/>
            <person name="Medigue C."/>
            <person name="Weissenbach J."/>
            <person name="Le Paslier D."/>
        </authorList>
    </citation>
    <scope>NUCLEOTIDE SEQUENCE [LARGE SCALE GENOMIC DNA]</scope>
    <source>
        <strain evidence="5">Evry</strain>
    </source>
</reference>
<dbReference type="PANTHER" id="PTHR34216:SF3">
    <property type="entry name" value="POLY-BETA-1,6-N-ACETYL-D-GLUCOSAMINE N-DEACETYLASE"/>
    <property type="match status" value="1"/>
</dbReference>
<dbReference type="SUPFAM" id="SSF88713">
    <property type="entry name" value="Glycoside hydrolase/deacetylase"/>
    <property type="match status" value="1"/>
</dbReference>
<name>B0VHS8_CLOAI</name>
<dbReference type="InterPro" id="IPR002509">
    <property type="entry name" value="NODB_dom"/>
</dbReference>
<dbReference type="GO" id="GO:0005576">
    <property type="term" value="C:extracellular region"/>
    <property type="evidence" value="ECO:0007669"/>
    <property type="project" value="UniProtKB-SubCell"/>
</dbReference>
<dbReference type="Gene3D" id="3.20.20.370">
    <property type="entry name" value="Glycoside hydrolase/deacetylase"/>
    <property type="match status" value="1"/>
</dbReference>
<dbReference type="Pfam" id="PF01522">
    <property type="entry name" value="Polysacc_deac_1"/>
    <property type="match status" value="1"/>
</dbReference>
<dbReference type="InterPro" id="IPR011330">
    <property type="entry name" value="Glyco_hydro/deAcase_b/a-brl"/>
</dbReference>
<dbReference type="CDD" id="cd10918">
    <property type="entry name" value="CE4_NodB_like_5s_6s"/>
    <property type="match status" value="1"/>
</dbReference>
<comment type="subcellular location">
    <subcellularLocation>
        <location evidence="1">Secreted</location>
    </subcellularLocation>
</comment>
<dbReference type="PROSITE" id="PS51677">
    <property type="entry name" value="NODB"/>
    <property type="match status" value="1"/>
</dbReference>
<dbReference type="PANTHER" id="PTHR34216">
    <property type="match status" value="1"/>
</dbReference>
<evidence type="ECO:0000256" key="2">
    <source>
        <dbReference type="ARBA" id="ARBA00022729"/>
    </source>
</evidence>
<organism evidence="4 5">
    <name type="scientific">Cloacimonas acidaminovorans (strain Evry)</name>
    <dbReference type="NCBI Taxonomy" id="459349"/>
    <lineage>
        <taxon>Bacteria</taxon>
        <taxon>Pseudomonadati</taxon>
        <taxon>Candidatus Cloacimonadota</taxon>
        <taxon>Candidatus Cloacimonadia</taxon>
        <taxon>Candidatus Cloacimonadales</taxon>
        <taxon>Candidatus Cloacimonadaceae</taxon>
        <taxon>Candidatus Cloacimonas</taxon>
    </lineage>
</organism>
<dbReference type="GO" id="GO:0005975">
    <property type="term" value="P:carbohydrate metabolic process"/>
    <property type="evidence" value="ECO:0007669"/>
    <property type="project" value="InterPro"/>
</dbReference>
<keyword evidence="5" id="KW-1185">Reference proteome</keyword>
<dbReference type="AlphaFoldDB" id="B0VHS8"/>
<dbReference type="STRING" id="459349.CLOAM1021"/>
<evidence type="ECO:0000256" key="1">
    <source>
        <dbReference type="ARBA" id="ARBA00004613"/>
    </source>
</evidence>
<evidence type="ECO:0000259" key="3">
    <source>
        <dbReference type="PROSITE" id="PS51677"/>
    </source>
</evidence>
<dbReference type="EMBL" id="CU466930">
    <property type="protein sequence ID" value="CAO80893.1"/>
    <property type="molecule type" value="Genomic_DNA"/>
</dbReference>